<organism evidence="2 3">
    <name type="scientific">Halorubrum trueperi</name>
    <dbReference type="NCBI Taxonomy" id="2004704"/>
    <lineage>
        <taxon>Archaea</taxon>
        <taxon>Methanobacteriati</taxon>
        <taxon>Methanobacteriota</taxon>
        <taxon>Stenosarchaea group</taxon>
        <taxon>Halobacteria</taxon>
        <taxon>Halobacteriales</taxon>
        <taxon>Haloferacaceae</taxon>
        <taxon>Halorubrum</taxon>
    </lineage>
</organism>
<feature type="compositionally biased region" description="Basic and acidic residues" evidence="1">
    <location>
        <begin position="63"/>
        <end position="79"/>
    </location>
</feature>
<accession>A0ABD5UUP2</accession>
<feature type="region of interest" description="Disordered" evidence="1">
    <location>
        <begin position="12"/>
        <end position="112"/>
    </location>
</feature>
<evidence type="ECO:0000256" key="1">
    <source>
        <dbReference type="SAM" id="MobiDB-lite"/>
    </source>
</evidence>
<sequence length="112" mass="11681">MGLISRLTAWIGDLFGGSDGDSSSPDDADASEADAEDRRDGDARLDPAAATETRVSATDDPVDALRDVRKSQEAEKDETTASEPPDETSVESPDATSAESVEPAADEGKNEP</sequence>
<name>A0ABD5UUP2_9EURY</name>
<reference evidence="2 3" key="1">
    <citation type="journal article" date="2019" name="Int. J. Syst. Evol. Microbiol.">
        <title>The Global Catalogue of Microorganisms (GCM) 10K type strain sequencing project: providing services to taxonomists for standard genome sequencing and annotation.</title>
        <authorList>
            <consortium name="The Broad Institute Genomics Platform"/>
            <consortium name="The Broad Institute Genome Sequencing Center for Infectious Disease"/>
            <person name="Wu L."/>
            <person name="Ma J."/>
        </authorList>
    </citation>
    <scope>NUCLEOTIDE SEQUENCE [LARGE SCALE GENOMIC DNA]</scope>
    <source>
        <strain evidence="2 3">Y73</strain>
    </source>
</reference>
<evidence type="ECO:0000313" key="3">
    <source>
        <dbReference type="Proteomes" id="UP001596333"/>
    </source>
</evidence>
<evidence type="ECO:0000313" key="2">
    <source>
        <dbReference type="EMBL" id="MFC6890636.1"/>
    </source>
</evidence>
<feature type="compositionally biased region" description="Polar residues" evidence="1">
    <location>
        <begin position="90"/>
        <end position="99"/>
    </location>
</feature>
<protein>
    <recommendedName>
        <fullName evidence="4">Signal recognition particle-docking protein FtsY</fullName>
    </recommendedName>
</protein>
<dbReference type="Proteomes" id="UP001596333">
    <property type="component" value="Unassembled WGS sequence"/>
</dbReference>
<dbReference type="EMBL" id="JBHSXI010000023">
    <property type="protein sequence ID" value="MFC6890636.1"/>
    <property type="molecule type" value="Genomic_DNA"/>
</dbReference>
<dbReference type="RefSeq" id="WP_379770805.1">
    <property type="nucleotide sequence ID" value="NZ_JBHSXI010000023.1"/>
</dbReference>
<comment type="caution">
    <text evidence="2">The sequence shown here is derived from an EMBL/GenBank/DDBJ whole genome shotgun (WGS) entry which is preliminary data.</text>
</comment>
<feature type="compositionally biased region" description="Basic and acidic residues" evidence="1">
    <location>
        <begin position="36"/>
        <end position="45"/>
    </location>
</feature>
<dbReference type="AlphaFoldDB" id="A0ABD5UUP2"/>
<keyword evidence="3" id="KW-1185">Reference proteome</keyword>
<gene>
    <name evidence="2" type="ORF">ACFQEY_16735</name>
</gene>
<feature type="compositionally biased region" description="Acidic residues" evidence="1">
    <location>
        <begin position="24"/>
        <end position="35"/>
    </location>
</feature>
<proteinExistence type="predicted"/>
<evidence type="ECO:0008006" key="4">
    <source>
        <dbReference type="Google" id="ProtNLM"/>
    </source>
</evidence>